<feature type="compositionally biased region" description="Basic and acidic residues" evidence="2">
    <location>
        <begin position="782"/>
        <end position="800"/>
    </location>
</feature>
<dbReference type="PROSITE" id="PS00208">
    <property type="entry name" value="PLANT_GLOBIN"/>
    <property type="match status" value="1"/>
</dbReference>
<dbReference type="PROSITE" id="PS01033">
    <property type="entry name" value="GLOBIN"/>
    <property type="match status" value="1"/>
</dbReference>
<dbReference type="InterPro" id="IPR025757">
    <property type="entry name" value="MIP1_Leuzipper"/>
</dbReference>
<dbReference type="CDD" id="cd14784">
    <property type="entry name" value="class1_nsHb-like"/>
    <property type="match status" value="1"/>
</dbReference>
<dbReference type="EMBL" id="AWWV01011035">
    <property type="protein sequence ID" value="OMO75284.1"/>
    <property type="molecule type" value="Genomic_DNA"/>
</dbReference>
<feature type="domain" description="Globin" evidence="3">
    <location>
        <begin position="987"/>
        <end position="1136"/>
    </location>
</feature>
<dbReference type="InterPro" id="IPR019824">
    <property type="entry name" value="Leghaemoglobin_Fe_BS"/>
</dbReference>
<proteinExistence type="inferred from homology"/>
<accession>A0A1R3HY75</accession>
<dbReference type="Pfam" id="PF00042">
    <property type="entry name" value="Globin"/>
    <property type="match status" value="1"/>
</dbReference>
<feature type="compositionally biased region" description="Basic and acidic residues" evidence="2">
    <location>
        <begin position="49"/>
        <end position="61"/>
    </location>
</feature>
<comment type="similarity">
    <text evidence="1">Belongs to the plant globin family.</text>
</comment>
<dbReference type="Proteomes" id="UP000188268">
    <property type="component" value="Unassembled WGS sequence"/>
</dbReference>
<protein>
    <submittedName>
        <fullName evidence="4">Globin</fullName>
    </submittedName>
</protein>
<dbReference type="InterPro" id="IPR012292">
    <property type="entry name" value="Globin/Proto"/>
</dbReference>
<dbReference type="GO" id="GO:0046872">
    <property type="term" value="F:metal ion binding"/>
    <property type="evidence" value="ECO:0007669"/>
    <property type="project" value="UniProtKB-KW"/>
</dbReference>
<organism evidence="4 5">
    <name type="scientific">Corchorus capsularis</name>
    <name type="common">Jute</name>
    <dbReference type="NCBI Taxonomy" id="210143"/>
    <lineage>
        <taxon>Eukaryota</taxon>
        <taxon>Viridiplantae</taxon>
        <taxon>Streptophyta</taxon>
        <taxon>Embryophyta</taxon>
        <taxon>Tracheophyta</taxon>
        <taxon>Spermatophyta</taxon>
        <taxon>Magnoliopsida</taxon>
        <taxon>eudicotyledons</taxon>
        <taxon>Gunneridae</taxon>
        <taxon>Pentapetalae</taxon>
        <taxon>rosids</taxon>
        <taxon>malvids</taxon>
        <taxon>Malvales</taxon>
        <taxon>Malvaceae</taxon>
        <taxon>Grewioideae</taxon>
        <taxon>Apeibeae</taxon>
        <taxon>Corchorus</taxon>
    </lineage>
</organism>
<dbReference type="Pfam" id="PF04784">
    <property type="entry name" value="DUF547"/>
    <property type="match status" value="1"/>
</dbReference>
<dbReference type="OrthoDB" id="418495at2759"/>
<dbReference type="PRINTS" id="PR00188">
    <property type="entry name" value="PLANTGLOBIN"/>
</dbReference>
<sequence>MPEVIWRGSYLKPFEFMEARHKRSNSDPVQKKVKKNKLNTIFEASNRHKEMEQIKGRDEGKTNQTSKTEVHNSLKQEILLLQERLQDQFVVRRALEKALSHKPFTYDVEIENLVPKAAKELIKEIAVLELEVAYLEKYLLSLYRKNYDKRFSPLTTIDENVRSTSLAHKELFPEAQTHDMIMSENENSASDLVSSRNSVGILPKECNESWGTERLLDSSIFRSHSSLSQRSAYSVSSPQRNVAKAVDLYHSLPLSMLEQAQMDTSNGFSLAEHLGTDSVSDHVSETPNWLSEEMIKTISAIYCEIADPPLINNDYLSSPISYSSPMDVLSNSQQGQGDMWSPQCGKFSSFNSHFDNPFSIGEPKEFSGPYCTMVTVQWICRDSKKLQDIEHKLQYYRLLVYQLEEVDVRRMKHEEKLAFWINVHNALVMHAYLVYGIPKNNLKRLSLLLKAAYNVGGQTVSIDTIQSSILGCRLPRPGQWLRFLFPSKTKFKVGDARRAYAIESPEPLLHFALCSGSYSDPAVRIYTPKEVFQELEVAKEEYIQSNFSINKEQKIMLPKVMEYFARDSDICSSGLVQMVEQFMPDSLRKSLLSNRKNGKNIEWISHNFAFRASRPPSPHKRSSQNQEEERTHPNGTCNGDEIPNSHQTLDEAVEDGCEGEDDSEKTEKLLNIRDAFEALESQLVALQNLQHQQQYEKEVALAEIDCSRRLLLDKLKEYQGKEDLDVILEASAFASEKVQNSNDLLLPPYPSRLAQSLLLDNGYVSQLPSSYKSLPNGVTTGDPKKNLTVDDENSKQVESKNSRKGLGYMLSSAVKTVLPVVGVIYILSLSNFVPNLRKGTPLKFLGMHQQRANEEKNSTVQCPPGKVMVMENGEARCLVKERIEVPFESIIAKPDVNYGCDMNPIPSTTSAPKATTMLFSNAGINLNDGRTVSNICLNRNYGSKLMHHHQFLELSWAKSNGSWTDLVCKTQRPITSVKRGGGFKVRAFTEEQEALVVKSWNSMKKNSAELGLKFFLRIFEIAPSAKKLFTFLKDSDVPAEQNPKLKPHAMTVFVMTCESAIQLRKAGKVTVRESSLKDLGATHFKYGVVDEHFEVTKFALLETIKEAVPEMWSPEMKNAWGEAYDQLAAAIKTEMKPPS</sequence>
<evidence type="ECO:0000313" key="4">
    <source>
        <dbReference type="EMBL" id="OMO75284.1"/>
    </source>
</evidence>
<dbReference type="Gramene" id="OMO75284">
    <property type="protein sequence ID" value="OMO75284"/>
    <property type="gene ID" value="CCACVL1_16243"/>
</dbReference>
<gene>
    <name evidence="4" type="ORF">CCACVL1_16243</name>
</gene>
<keyword evidence="1" id="KW-0408">Iron</keyword>
<dbReference type="InterPro" id="IPR006869">
    <property type="entry name" value="DUF547"/>
</dbReference>
<feature type="region of interest" description="Disordered" evidence="2">
    <location>
        <begin position="774"/>
        <end position="800"/>
    </location>
</feature>
<keyword evidence="1" id="KW-0479">Metal-binding</keyword>
<keyword evidence="5" id="KW-1185">Reference proteome</keyword>
<dbReference type="GO" id="GO:0019825">
    <property type="term" value="F:oxygen binding"/>
    <property type="evidence" value="ECO:0007669"/>
    <property type="project" value="InterPro"/>
</dbReference>
<dbReference type="AlphaFoldDB" id="A0A1R3HY75"/>
<comment type="caution">
    <text evidence="4">The sequence shown here is derived from an EMBL/GenBank/DDBJ whole genome shotgun (WGS) entry which is preliminary data.</text>
</comment>
<dbReference type="PANTHER" id="PTHR23054:SF20">
    <property type="entry name" value="DUF547 DOMAIN-CONTAINING PROTEIN"/>
    <property type="match status" value="1"/>
</dbReference>
<dbReference type="Pfam" id="PF14389">
    <property type="entry name" value="Lzipper-MIP1"/>
    <property type="match status" value="1"/>
</dbReference>
<keyword evidence="1" id="KW-0349">Heme</keyword>
<dbReference type="InterPro" id="IPR009050">
    <property type="entry name" value="Globin-like_sf"/>
</dbReference>
<evidence type="ECO:0000256" key="2">
    <source>
        <dbReference type="SAM" id="MobiDB-lite"/>
    </source>
</evidence>
<dbReference type="GO" id="GO:0020037">
    <property type="term" value="F:heme binding"/>
    <property type="evidence" value="ECO:0007669"/>
    <property type="project" value="InterPro"/>
</dbReference>
<name>A0A1R3HY75_COCAP</name>
<evidence type="ECO:0000313" key="5">
    <source>
        <dbReference type="Proteomes" id="UP000188268"/>
    </source>
</evidence>
<dbReference type="Gene3D" id="1.10.490.10">
    <property type="entry name" value="Globins"/>
    <property type="match status" value="1"/>
</dbReference>
<dbReference type="PANTHER" id="PTHR23054">
    <property type="entry name" value="TERNARY COMPLEX FACTOR MIP1, LEUCINE-ZIPPER-RELATED"/>
    <property type="match status" value="1"/>
</dbReference>
<feature type="region of interest" description="Disordered" evidence="2">
    <location>
        <begin position="612"/>
        <end position="645"/>
    </location>
</feature>
<evidence type="ECO:0000259" key="3">
    <source>
        <dbReference type="PROSITE" id="PS01033"/>
    </source>
</evidence>
<reference evidence="4 5" key="1">
    <citation type="submission" date="2013-09" db="EMBL/GenBank/DDBJ databases">
        <title>Corchorus capsularis genome sequencing.</title>
        <authorList>
            <person name="Alam M."/>
            <person name="Haque M.S."/>
            <person name="Islam M.S."/>
            <person name="Emdad E.M."/>
            <person name="Islam M.M."/>
            <person name="Ahmed B."/>
            <person name="Halim A."/>
            <person name="Hossen Q.M.M."/>
            <person name="Hossain M.Z."/>
            <person name="Ahmed R."/>
            <person name="Khan M.M."/>
            <person name="Islam R."/>
            <person name="Rashid M.M."/>
            <person name="Khan S.A."/>
            <person name="Rahman M.S."/>
            <person name="Alam M."/>
        </authorList>
    </citation>
    <scope>NUCLEOTIDE SEQUENCE [LARGE SCALE GENOMIC DNA]</scope>
    <source>
        <strain evidence="5">cv. CVL-1</strain>
        <tissue evidence="4">Whole seedling</tissue>
    </source>
</reference>
<dbReference type="SUPFAM" id="SSF46458">
    <property type="entry name" value="Globin-like"/>
    <property type="match status" value="1"/>
</dbReference>
<evidence type="ECO:0000256" key="1">
    <source>
        <dbReference type="RuleBase" id="RU000625"/>
    </source>
</evidence>
<dbReference type="InterPro" id="IPR000971">
    <property type="entry name" value="Globin"/>
</dbReference>
<feature type="region of interest" description="Disordered" evidence="2">
    <location>
        <begin position="49"/>
        <end position="69"/>
    </location>
</feature>